<sequence>FLLAQLVPLLQHGGLERTVLGLLRRQLGKRRGALGVPKLVQVLLLLLLLFLFFLGFRRWHLRLGRLEQGYSLHGNLQPLSRRALHLFLRHVFHGAVGDVIQPALEV</sequence>
<reference evidence="2 3" key="3">
    <citation type="journal article" date="2013" name="Rice">
        <title>Improvement of the Oryza sativa Nipponbare reference genome using next generation sequence and optical map data.</title>
        <authorList>
            <person name="Kawahara Y."/>
            <person name="de la Bastide M."/>
            <person name="Hamilton J.P."/>
            <person name="Kanamori H."/>
            <person name="McCombie W.R."/>
            <person name="Ouyang S."/>
            <person name="Schwartz D.C."/>
            <person name="Tanaka T."/>
            <person name="Wu J."/>
            <person name="Zhou S."/>
            <person name="Childs K.L."/>
            <person name="Davidson R.M."/>
            <person name="Lin H."/>
            <person name="Quesada-Ocampo L."/>
            <person name="Vaillancourt B."/>
            <person name="Sakai H."/>
            <person name="Lee S.S."/>
            <person name="Kim J."/>
            <person name="Numa H."/>
            <person name="Itoh T."/>
            <person name="Buell C.R."/>
            <person name="Matsumoto T."/>
        </authorList>
    </citation>
    <scope>NUCLEOTIDE SEQUENCE [LARGE SCALE GENOMIC DNA]</scope>
    <source>
        <strain evidence="3">cv. Nipponbare</strain>
    </source>
</reference>
<name>A0A0P0VQU3_ORYSJ</name>
<keyword evidence="1" id="KW-0472">Membrane</keyword>
<dbReference type="PaxDb" id="39947-A0A0P0VQU3"/>
<protein>
    <submittedName>
        <fullName evidence="2">Os02g0793150 protein</fullName>
    </submittedName>
</protein>
<evidence type="ECO:0000313" key="3">
    <source>
        <dbReference type="Proteomes" id="UP000059680"/>
    </source>
</evidence>
<keyword evidence="3" id="KW-1185">Reference proteome</keyword>
<reference evidence="3" key="1">
    <citation type="journal article" date="2005" name="Nature">
        <title>The map-based sequence of the rice genome.</title>
        <authorList>
            <consortium name="International rice genome sequencing project (IRGSP)"/>
            <person name="Matsumoto T."/>
            <person name="Wu J."/>
            <person name="Kanamori H."/>
            <person name="Katayose Y."/>
            <person name="Fujisawa M."/>
            <person name="Namiki N."/>
            <person name="Mizuno H."/>
            <person name="Yamamoto K."/>
            <person name="Antonio B.A."/>
            <person name="Baba T."/>
            <person name="Sakata K."/>
            <person name="Nagamura Y."/>
            <person name="Aoki H."/>
            <person name="Arikawa K."/>
            <person name="Arita K."/>
            <person name="Bito T."/>
            <person name="Chiden Y."/>
            <person name="Fujitsuka N."/>
            <person name="Fukunaka R."/>
            <person name="Hamada M."/>
            <person name="Harada C."/>
            <person name="Hayashi A."/>
            <person name="Hijishita S."/>
            <person name="Honda M."/>
            <person name="Hosokawa S."/>
            <person name="Ichikawa Y."/>
            <person name="Idonuma A."/>
            <person name="Iijima M."/>
            <person name="Ikeda M."/>
            <person name="Ikeno M."/>
            <person name="Ito K."/>
            <person name="Ito S."/>
            <person name="Ito T."/>
            <person name="Ito Y."/>
            <person name="Ito Y."/>
            <person name="Iwabuchi A."/>
            <person name="Kamiya K."/>
            <person name="Karasawa W."/>
            <person name="Kurita K."/>
            <person name="Katagiri S."/>
            <person name="Kikuta A."/>
            <person name="Kobayashi H."/>
            <person name="Kobayashi N."/>
            <person name="Machita K."/>
            <person name="Maehara T."/>
            <person name="Masukawa M."/>
            <person name="Mizubayashi T."/>
            <person name="Mukai Y."/>
            <person name="Nagasaki H."/>
            <person name="Nagata Y."/>
            <person name="Naito S."/>
            <person name="Nakashima M."/>
            <person name="Nakama Y."/>
            <person name="Nakamichi Y."/>
            <person name="Nakamura M."/>
            <person name="Meguro A."/>
            <person name="Negishi M."/>
            <person name="Ohta I."/>
            <person name="Ohta T."/>
            <person name="Okamoto M."/>
            <person name="Ono N."/>
            <person name="Saji S."/>
            <person name="Sakaguchi M."/>
            <person name="Sakai K."/>
            <person name="Shibata M."/>
            <person name="Shimokawa T."/>
            <person name="Song J."/>
            <person name="Takazaki Y."/>
            <person name="Terasawa K."/>
            <person name="Tsugane M."/>
            <person name="Tsuji K."/>
            <person name="Ueda S."/>
            <person name="Waki K."/>
            <person name="Yamagata H."/>
            <person name="Yamamoto M."/>
            <person name="Yamamoto S."/>
            <person name="Yamane H."/>
            <person name="Yoshiki S."/>
            <person name="Yoshihara R."/>
            <person name="Yukawa K."/>
            <person name="Zhong H."/>
            <person name="Yano M."/>
            <person name="Yuan Q."/>
            <person name="Ouyang S."/>
            <person name="Liu J."/>
            <person name="Jones K.M."/>
            <person name="Gansberger K."/>
            <person name="Moffat K."/>
            <person name="Hill J."/>
            <person name="Bera J."/>
            <person name="Fadrosh D."/>
            <person name="Jin S."/>
            <person name="Johri S."/>
            <person name="Kim M."/>
            <person name="Overton L."/>
            <person name="Reardon M."/>
            <person name="Tsitrin T."/>
            <person name="Vuong H."/>
            <person name="Weaver B."/>
            <person name="Ciecko A."/>
            <person name="Tallon L."/>
            <person name="Jackson J."/>
            <person name="Pai G."/>
            <person name="Aken S.V."/>
            <person name="Utterback T."/>
            <person name="Reidmuller S."/>
            <person name="Feldblyum T."/>
            <person name="Hsiao J."/>
            <person name="Zismann V."/>
            <person name="Iobst S."/>
            <person name="de Vazeille A.R."/>
            <person name="Buell C.R."/>
            <person name="Ying K."/>
            <person name="Li Y."/>
            <person name="Lu T."/>
            <person name="Huang Y."/>
            <person name="Zhao Q."/>
            <person name="Feng Q."/>
            <person name="Zhang L."/>
            <person name="Zhu J."/>
            <person name="Weng Q."/>
            <person name="Mu J."/>
            <person name="Lu Y."/>
            <person name="Fan D."/>
            <person name="Liu Y."/>
            <person name="Guan J."/>
            <person name="Zhang Y."/>
            <person name="Yu S."/>
            <person name="Liu X."/>
            <person name="Zhang Y."/>
            <person name="Hong G."/>
            <person name="Han B."/>
            <person name="Choisne N."/>
            <person name="Demange N."/>
            <person name="Orjeda G."/>
            <person name="Samain S."/>
            <person name="Cattolico L."/>
            <person name="Pelletier E."/>
            <person name="Couloux A."/>
            <person name="Segurens B."/>
            <person name="Wincker P."/>
            <person name="D'Hont A."/>
            <person name="Scarpelli C."/>
            <person name="Weissenbach J."/>
            <person name="Salanoubat M."/>
            <person name="Quetier F."/>
            <person name="Yu Y."/>
            <person name="Kim H.R."/>
            <person name="Rambo T."/>
            <person name="Currie J."/>
            <person name="Collura K."/>
            <person name="Luo M."/>
            <person name="Yang T."/>
            <person name="Ammiraju J.S.S."/>
            <person name="Engler F."/>
            <person name="Soderlund C."/>
            <person name="Wing R.A."/>
            <person name="Palmer L.E."/>
            <person name="de la Bastide M."/>
            <person name="Spiegel L."/>
            <person name="Nascimento L."/>
            <person name="Zutavern T."/>
            <person name="O'Shaughnessy A."/>
            <person name="Dike S."/>
            <person name="Dedhia N."/>
            <person name="Preston R."/>
            <person name="Balija V."/>
            <person name="McCombie W.R."/>
            <person name="Chow T."/>
            <person name="Chen H."/>
            <person name="Chung M."/>
            <person name="Chen C."/>
            <person name="Shaw J."/>
            <person name="Wu H."/>
            <person name="Hsiao K."/>
            <person name="Chao Y."/>
            <person name="Chu M."/>
            <person name="Cheng C."/>
            <person name="Hour A."/>
            <person name="Lee P."/>
            <person name="Lin S."/>
            <person name="Lin Y."/>
            <person name="Liou J."/>
            <person name="Liu S."/>
            <person name="Hsing Y."/>
            <person name="Raghuvanshi S."/>
            <person name="Mohanty A."/>
            <person name="Bharti A.K."/>
            <person name="Gaur A."/>
            <person name="Gupta V."/>
            <person name="Kumar D."/>
            <person name="Ravi V."/>
            <person name="Vij S."/>
            <person name="Kapur A."/>
            <person name="Khurana P."/>
            <person name="Khurana P."/>
            <person name="Khurana J.P."/>
            <person name="Tyagi A.K."/>
            <person name="Gaikwad K."/>
            <person name="Singh A."/>
            <person name="Dalal V."/>
            <person name="Srivastava S."/>
            <person name="Dixit A."/>
            <person name="Pal A.K."/>
            <person name="Ghazi I.A."/>
            <person name="Yadav M."/>
            <person name="Pandit A."/>
            <person name="Bhargava A."/>
            <person name="Sureshbabu K."/>
            <person name="Batra K."/>
            <person name="Sharma T.R."/>
            <person name="Mohapatra T."/>
            <person name="Singh N.K."/>
            <person name="Messing J."/>
            <person name="Nelson A.B."/>
            <person name="Fuks G."/>
            <person name="Kavchok S."/>
            <person name="Keizer G."/>
            <person name="Linton E."/>
            <person name="Llaca V."/>
            <person name="Song R."/>
            <person name="Tanyolac B."/>
            <person name="Young S."/>
            <person name="Ho-Il K."/>
            <person name="Hahn J.H."/>
            <person name="Sangsakoo G."/>
            <person name="Vanavichit A."/>
            <person name="de Mattos Luiz.A.T."/>
            <person name="Zimmer P.D."/>
            <person name="Malone G."/>
            <person name="Dellagostin O."/>
            <person name="de Oliveira A.C."/>
            <person name="Bevan M."/>
            <person name="Bancroft I."/>
            <person name="Minx P."/>
            <person name="Cordum H."/>
            <person name="Wilson R."/>
            <person name="Cheng Z."/>
            <person name="Jin W."/>
            <person name="Jiang J."/>
            <person name="Leong S.A."/>
            <person name="Iwama H."/>
            <person name="Gojobori T."/>
            <person name="Itoh T."/>
            <person name="Niimura Y."/>
            <person name="Fujii Y."/>
            <person name="Habara T."/>
            <person name="Sakai H."/>
            <person name="Sato Y."/>
            <person name="Wilson G."/>
            <person name="Kumar K."/>
            <person name="McCouch S."/>
            <person name="Juretic N."/>
            <person name="Hoen D."/>
            <person name="Wright S."/>
            <person name="Bruskiewich R."/>
            <person name="Bureau T."/>
            <person name="Miyao A."/>
            <person name="Hirochika H."/>
            <person name="Nishikawa T."/>
            <person name="Kadowaki K."/>
            <person name="Sugiura M."/>
            <person name="Burr B."/>
            <person name="Sasaki T."/>
        </authorList>
    </citation>
    <scope>NUCLEOTIDE SEQUENCE [LARGE SCALE GENOMIC DNA]</scope>
    <source>
        <strain evidence="3">cv. Nipponbare</strain>
    </source>
</reference>
<feature type="transmembrane region" description="Helical" evidence="1">
    <location>
        <begin position="39"/>
        <end position="56"/>
    </location>
</feature>
<organism evidence="2 3">
    <name type="scientific">Oryza sativa subsp. japonica</name>
    <name type="common">Rice</name>
    <dbReference type="NCBI Taxonomy" id="39947"/>
    <lineage>
        <taxon>Eukaryota</taxon>
        <taxon>Viridiplantae</taxon>
        <taxon>Streptophyta</taxon>
        <taxon>Embryophyta</taxon>
        <taxon>Tracheophyta</taxon>
        <taxon>Spermatophyta</taxon>
        <taxon>Magnoliopsida</taxon>
        <taxon>Liliopsida</taxon>
        <taxon>Poales</taxon>
        <taxon>Poaceae</taxon>
        <taxon>BOP clade</taxon>
        <taxon>Oryzoideae</taxon>
        <taxon>Oryzeae</taxon>
        <taxon>Oryzinae</taxon>
        <taxon>Oryza</taxon>
        <taxon>Oryza sativa</taxon>
    </lineage>
</organism>
<keyword evidence="1" id="KW-0812">Transmembrane</keyword>
<feature type="non-terminal residue" evidence="2">
    <location>
        <position position="1"/>
    </location>
</feature>
<gene>
    <name evidence="2" type="ordered locus">Os02g0793150</name>
    <name evidence="2" type="ORF">OSNPB_020793150</name>
</gene>
<reference evidence="2 3" key="2">
    <citation type="journal article" date="2013" name="Plant Cell Physiol.">
        <title>Rice Annotation Project Database (RAP-DB): an integrative and interactive database for rice genomics.</title>
        <authorList>
            <person name="Sakai H."/>
            <person name="Lee S.S."/>
            <person name="Tanaka T."/>
            <person name="Numa H."/>
            <person name="Kim J."/>
            <person name="Kawahara Y."/>
            <person name="Wakimoto H."/>
            <person name="Yang C.C."/>
            <person name="Iwamoto M."/>
            <person name="Abe T."/>
            <person name="Yamada Y."/>
            <person name="Muto A."/>
            <person name="Inokuchi H."/>
            <person name="Ikemura T."/>
            <person name="Matsumoto T."/>
            <person name="Sasaki T."/>
            <person name="Itoh T."/>
        </authorList>
    </citation>
    <scope>NUCLEOTIDE SEQUENCE [LARGE SCALE GENOMIC DNA]</scope>
    <source>
        <strain evidence="3">cv. Nipponbare</strain>
    </source>
</reference>
<dbReference type="AlphaFoldDB" id="A0A0P0VQU3"/>
<keyword evidence="1" id="KW-1133">Transmembrane helix</keyword>
<dbReference type="InParanoid" id="A0A0P0VQU3"/>
<evidence type="ECO:0000313" key="2">
    <source>
        <dbReference type="EMBL" id="BAS81332.1"/>
    </source>
</evidence>
<dbReference type="Proteomes" id="UP000059680">
    <property type="component" value="Chromosome 2"/>
</dbReference>
<dbReference type="Gramene" id="Os02t0793150-01">
    <property type="protein sequence ID" value="Os02t0793150-01"/>
    <property type="gene ID" value="Os02g0793150"/>
</dbReference>
<evidence type="ECO:0000256" key="1">
    <source>
        <dbReference type="SAM" id="Phobius"/>
    </source>
</evidence>
<proteinExistence type="predicted"/>
<dbReference type="EMBL" id="AP014958">
    <property type="protein sequence ID" value="BAS81332.1"/>
    <property type="molecule type" value="Genomic_DNA"/>
</dbReference>
<accession>A0A0P0VQU3</accession>